<evidence type="ECO:0000313" key="2">
    <source>
        <dbReference type="EMBL" id="UKJ87739.1"/>
    </source>
</evidence>
<dbReference type="AlphaFoldDB" id="A0A976QR60"/>
<reference evidence="2" key="1">
    <citation type="submission" date="2022-07" db="EMBL/GenBank/DDBJ databases">
        <title>Evaluation of T. orientalis genome assembly methods using nanopore sequencing and analysis of variation between genomes.</title>
        <authorList>
            <person name="Yam J."/>
            <person name="Micallef M.L."/>
            <person name="Liu M."/>
            <person name="Djordjevic S.P."/>
            <person name="Bogema D.R."/>
            <person name="Jenkins C."/>
        </authorList>
    </citation>
    <scope>NUCLEOTIDE SEQUENCE</scope>
    <source>
        <strain evidence="2">Fish Creek</strain>
    </source>
</reference>
<gene>
    <name evidence="2" type="ORF">MACJ_000179</name>
</gene>
<dbReference type="Pfam" id="PF07896">
    <property type="entry name" value="DUF1674"/>
    <property type="match status" value="1"/>
</dbReference>
<dbReference type="InterPro" id="IPR012875">
    <property type="entry name" value="SDHF4"/>
</dbReference>
<organism evidence="2 3">
    <name type="scientific">Theileria orientalis</name>
    <dbReference type="NCBI Taxonomy" id="68886"/>
    <lineage>
        <taxon>Eukaryota</taxon>
        <taxon>Sar</taxon>
        <taxon>Alveolata</taxon>
        <taxon>Apicomplexa</taxon>
        <taxon>Aconoidasida</taxon>
        <taxon>Piroplasmida</taxon>
        <taxon>Theileriidae</taxon>
        <taxon>Theileria</taxon>
    </lineage>
</organism>
<evidence type="ECO:0000313" key="3">
    <source>
        <dbReference type="Proteomes" id="UP000244803"/>
    </source>
</evidence>
<proteinExistence type="inferred from homology"/>
<comment type="similarity">
    <text evidence="1">Belongs to the SDHAF4 family.</text>
</comment>
<accession>A0A976QR60</accession>
<dbReference type="OrthoDB" id="366235at2759"/>
<evidence type="ECO:0008006" key="4">
    <source>
        <dbReference type="Google" id="ProtNLM"/>
    </source>
</evidence>
<protein>
    <recommendedName>
        <fullName evidence="4">Succinate dehydrogenase assembly factor 4, mitochondrial</fullName>
    </recommendedName>
</protein>
<name>A0A976QR60_THEOR</name>
<evidence type="ECO:0000256" key="1">
    <source>
        <dbReference type="ARBA" id="ARBA00005701"/>
    </source>
</evidence>
<dbReference type="EMBL" id="CP056065">
    <property type="protein sequence ID" value="UKJ87739.1"/>
    <property type="molecule type" value="Genomic_DNA"/>
</dbReference>
<dbReference type="Proteomes" id="UP000244803">
    <property type="component" value="Chromosome 1"/>
</dbReference>
<sequence length="167" mass="19248">MYSYARHSSRLFRHIPLKNANIPKKCKFNFVNKSFYSNILDNRLKSSLESVRFIKSVNNICVFPRYDHINTFLNKYNVSFATQSINLSTSSNTIEVASEDQVTEMTDEAMLVEDKICSTEVPKSECRDTFGKFKGEPLLGEEFGAVYTKHEPTMFGDWSHMGRVTDF</sequence>